<dbReference type="InterPro" id="IPR016024">
    <property type="entry name" value="ARM-type_fold"/>
</dbReference>
<dbReference type="CDD" id="cd00171">
    <property type="entry name" value="Sec7"/>
    <property type="match status" value="1"/>
</dbReference>
<dbReference type="OrthoDB" id="18431at2759"/>
<proteinExistence type="predicted"/>
<dbReference type="InterPro" id="IPR032691">
    <property type="entry name" value="Mon2/Sec7/BIG1-like_HUS"/>
</dbReference>
<keyword evidence="14" id="KW-1185">Reference proteome</keyword>
<keyword evidence="4" id="KW-0813">Transport</keyword>
<dbReference type="SMART" id="SM00222">
    <property type="entry name" value="Sec7"/>
    <property type="match status" value="1"/>
</dbReference>
<keyword evidence="9" id="KW-0333">Golgi apparatus</keyword>
<dbReference type="FunFam" id="1.10.1000.11:FF:000003">
    <property type="entry name" value="Brefeldin A-inhibited guanine nucleotide-exchange protein 1"/>
    <property type="match status" value="1"/>
</dbReference>
<organism evidence="13 14">
    <name type="scientific">Piaya cayana</name>
    <name type="common">Common squirrel cuckoo</name>
    <dbReference type="NCBI Taxonomy" id="33601"/>
    <lineage>
        <taxon>Eukaryota</taxon>
        <taxon>Metazoa</taxon>
        <taxon>Chordata</taxon>
        <taxon>Craniata</taxon>
        <taxon>Vertebrata</taxon>
        <taxon>Euteleostomi</taxon>
        <taxon>Archelosauria</taxon>
        <taxon>Archosauria</taxon>
        <taxon>Dinosauria</taxon>
        <taxon>Saurischia</taxon>
        <taxon>Theropoda</taxon>
        <taxon>Coelurosauria</taxon>
        <taxon>Aves</taxon>
        <taxon>Neognathae</taxon>
        <taxon>Neoaves</taxon>
        <taxon>Otidimorphae</taxon>
        <taxon>Cuculiformes</taxon>
        <taxon>Coccyzidae</taxon>
        <taxon>Piaya</taxon>
    </lineage>
</organism>
<evidence type="ECO:0000313" key="14">
    <source>
        <dbReference type="Proteomes" id="UP000653271"/>
    </source>
</evidence>
<keyword evidence="7" id="KW-0344">Guanine-nucleotide releasing factor</keyword>
<dbReference type="FunFam" id="1.10.220.20:FF:000002">
    <property type="entry name" value="Brefeldin A-inhibited guanine nucleotide-exchange protein 1"/>
    <property type="match status" value="1"/>
</dbReference>
<dbReference type="InterPro" id="IPR046455">
    <property type="entry name" value="Sec7/BIG1-like_C"/>
</dbReference>
<dbReference type="Gene3D" id="1.10.1000.11">
    <property type="entry name" value="Arf Nucleotide-binding Site Opener,domain 2"/>
    <property type="match status" value="1"/>
</dbReference>
<dbReference type="FunFam" id="1.25.10.10:FF:000143">
    <property type="entry name" value="ADP-ribosylation factor guanine nucleotide-exchange factor 2 (brefeldin A-inhibited)"/>
    <property type="match status" value="1"/>
</dbReference>
<dbReference type="SUPFAM" id="SSF48425">
    <property type="entry name" value="Sec7 domain"/>
    <property type="match status" value="1"/>
</dbReference>
<comment type="subcellular location">
    <subcellularLocation>
        <location evidence="2">Cytoplasm</location>
        <location evidence="2">Perinuclear region</location>
    </subcellularLocation>
    <subcellularLocation>
        <location evidence="3">Golgi apparatus</location>
        <location evidence="3">trans-Golgi network</location>
    </subcellularLocation>
    <subcellularLocation>
        <location evidence="1">Membrane</location>
    </subcellularLocation>
</comment>
<name>A0A850XD95_PIACA</name>
<dbReference type="GO" id="GO:0032012">
    <property type="term" value="P:regulation of ARF protein signal transduction"/>
    <property type="evidence" value="ECO:0007669"/>
    <property type="project" value="InterPro"/>
</dbReference>
<keyword evidence="10" id="KW-0472">Membrane</keyword>
<dbReference type="InterPro" id="IPR015403">
    <property type="entry name" value="Mon2/Sec7/BIG1-like_HDS"/>
</dbReference>
<evidence type="ECO:0000256" key="5">
    <source>
        <dbReference type="ARBA" id="ARBA00022490"/>
    </source>
</evidence>
<feature type="compositionally biased region" description="Polar residues" evidence="11">
    <location>
        <begin position="91"/>
        <end position="102"/>
    </location>
</feature>
<dbReference type="GO" id="GO:0016020">
    <property type="term" value="C:membrane"/>
    <property type="evidence" value="ECO:0007669"/>
    <property type="project" value="UniProtKB-SubCell"/>
</dbReference>
<dbReference type="PROSITE" id="PS50190">
    <property type="entry name" value="SEC7"/>
    <property type="match status" value="1"/>
</dbReference>
<dbReference type="Pfam" id="PF01369">
    <property type="entry name" value="Sec7"/>
    <property type="match status" value="1"/>
</dbReference>
<feature type="non-terminal residue" evidence="13">
    <location>
        <position position="1"/>
    </location>
</feature>
<reference evidence="13" key="1">
    <citation type="submission" date="2019-09" db="EMBL/GenBank/DDBJ databases">
        <title>Bird 10,000 Genomes (B10K) Project - Family phase.</title>
        <authorList>
            <person name="Zhang G."/>
        </authorList>
    </citation>
    <scope>NUCLEOTIDE SEQUENCE</scope>
    <source>
        <strain evidence="13">B10K-DU-008-47</strain>
        <tissue evidence="13">Mixed tissue sample</tissue>
    </source>
</reference>
<keyword evidence="5" id="KW-0963">Cytoplasm</keyword>
<protein>
    <submittedName>
        <fullName evidence="13">BIG1 protein</fullName>
    </submittedName>
</protein>
<dbReference type="Gene3D" id="1.10.220.20">
    <property type="match status" value="1"/>
</dbReference>
<dbReference type="Pfam" id="PF09324">
    <property type="entry name" value="Sec7-like_HDS"/>
    <property type="match status" value="1"/>
</dbReference>
<gene>
    <name evidence="13" type="primary">Arfgef1</name>
    <name evidence="13" type="ORF">PIACAY_R09055</name>
</gene>
<dbReference type="EMBL" id="WAAB01015096">
    <property type="protein sequence ID" value="NWH77093.1"/>
    <property type="molecule type" value="Genomic_DNA"/>
</dbReference>
<dbReference type="PANTHER" id="PTHR10663">
    <property type="entry name" value="GUANYL-NUCLEOTIDE EXCHANGE FACTOR"/>
    <property type="match status" value="1"/>
</dbReference>
<accession>A0A850XD95</accession>
<feature type="region of interest" description="Disordered" evidence="11">
    <location>
        <begin position="230"/>
        <end position="259"/>
    </location>
</feature>
<feature type="compositionally biased region" description="Polar residues" evidence="11">
    <location>
        <begin position="240"/>
        <end position="255"/>
    </location>
</feature>
<dbReference type="GO" id="GO:0005794">
    <property type="term" value="C:Golgi apparatus"/>
    <property type="evidence" value="ECO:0007669"/>
    <property type="project" value="UniProtKB-SubCell"/>
</dbReference>
<evidence type="ECO:0000259" key="12">
    <source>
        <dbReference type="PROSITE" id="PS50190"/>
    </source>
</evidence>
<feature type="compositionally biased region" description="Basic and acidic residues" evidence="11">
    <location>
        <begin position="103"/>
        <end position="123"/>
    </location>
</feature>
<evidence type="ECO:0000313" key="13">
    <source>
        <dbReference type="EMBL" id="NWH77093.1"/>
    </source>
</evidence>
<evidence type="ECO:0000256" key="2">
    <source>
        <dbReference type="ARBA" id="ARBA00004556"/>
    </source>
</evidence>
<keyword evidence="6" id="KW-0597">Phosphoprotein</keyword>
<dbReference type="PANTHER" id="PTHR10663:SF137">
    <property type="entry name" value="BREFELDIN A-INHIBITED GUANINE NUCLEOTIDE-EXCHANGE PROTEIN 1"/>
    <property type="match status" value="1"/>
</dbReference>
<dbReference type="InterPro" id="IPR023394">
    <property type="entry name" value="Sec7_C_sf"/>
</dbReference>
<feature type="region of interest" description="Disordered" evidence="11">
    <location>
        <begin position="481"/>
        <end position="512"/>
    </location>
</feature>
<evidence type="ECO:0000256" key="7">
    <source>
        <dbReference type="ARBA" id="ARBA00022658"/>
    </source>
</evidence>
<evidence type="ECO:0000256" key="10">
    <source>
        <dbReference type="ARBA" id="ARBA00023136"/>
    </source>
</evidence>
<evidence type="ECO:0000256" key="6">
    <source>
        <dbReference type="ARBA" id="ARBA00022553"/>
    </source>
</evidence>
<dbReference type="Proteomes" id="UP000653271">
    <property type="component" value="Unassembled WGS sequence"/>
</dbReference>
<dbReference type="Pfam" id="PF16213">
    <property type="entry name" value="DCB"/>
    <property type="match status" value="1"/>
</dbReference>
<comment type="caution">
    <text evidence="13">The sequence shown here is derived from an EMBL/GenBank/DDBJ whole genome shotgun (WGS) entry which is preliminary data.</text>
</comment>
<evidence type="ECO:0000256" key="1">
    <source>
        <dbReference type="ARBA" id="ARBA00004370"/>
    </source>
</evidence>
<evidence type="ECO:0000256" key="9">
    <source>
        <dbReference type="ARBA" id="ARBA00023034"/>
    </source>
</evidence>
<dbReference type="GO" id="GO:0048471">
    <property type="term" value="C:perinuclear region of cytoplasm"/>
    <property type="evidence" value="ECO:0007669"/>
    <property type="project" value="UniProtKB-SubCell"/>
</dbReference>
<dbReference type="GO" id="GO:0015031">
    <property type="term" value="P:protein transport"/>
    <property type="evidence" value="ECO:0007669"/>
    <property type="project" value="UniProtKB-KW"/>
</dbReference>
<evidence type="ECO:0000256" key="3">
    <source>
        <dbReference type="ARBA" id="ARBA00004601"/>
    </source>
</evidence>
<dbReference type="Pfam" id="PF12783">
    <property type="entry name" value="Sec7-like_HUS"/>
    <property type="match status" value="1"/>
</dbReference>
<dbReference type="InterPro" id="IPR000904">
    <property type="entry name" value="Sec7_dom"/>
</dbReference>
<feature type="compositionally biased region" description="Basic and acidic residues" evidence="11">
    <location>
        <begin position="490"/>
        <end position="504"/>
    </location>
</feature>
<feature type="region of interest" description="Disordered" evidence="11">
    <location>
        <begin position="63"/>
        <end position="170"/>
    </location>
</feature>
<dbReference type="Pfam" id="PF20252">
    <property type="entry name" value="BIG2_C"/>
    <property type="match status" value="1"/>
</dbReference>
<dbReference type="SUPFAM" id="SSF48371">
    <property type="entry name" value="ARM repeat"/>
    <property type="match status" value="1"/>
</dbReference>
<feature type="non-terminal residue" evidence="13">
    <location>
        <position position="1722"/>
    </location>
</feature>
<keyword evidence="8" id="KW-0653">Protein transport</keyword>
<evidence type="ECO:0000256" key="11">
    <source>
        <dbReference type="SAM" id="MobiDB-lite"/>
    </source>
</evidence>
<dbReference type="InterPro" id="IPR035999">
    <property type="entry name" value="Sec7_dom_sf"/>
</dbReference>
<feature type="region of interest" description="Disordered" evidence="11">
    <location>
        <begin position="1424"/>
        <end position="1471"/>
    </location>
</feature>
<evidence type="ECO:0000256" key="4">
    <source>
        <dbReference type="ARBA" id="ARBA00022448"/>
    </source>
</evidence>
<dbReference type="GO" id="GO:0005085">
    <property type="term" value="F:guanyl-nucleotide exchange factor activity"/>
    <property type="evidence" value="ECO:0007669"/>
    <property type="project" value="UniProtKB-KW"/>
</dbReference>
<dbReference type="InterPro" id="IPR032629">
    <property type="entry name" value="DCB_dom"/>
</dbReference>
<feature type="domain" description="SEC7" evidence="12">
    <location>
        <begin position="537"/>
        <end position="726"/>
    </location>
</feature>
<evidence type="ECO:0000256" key="8">
    <source>
        <dbReference type="ARBA" id="ARBA00022927"/>
    </source>
</evidence>
<sequence>ALLTAVTSQHIEIHEGTVLQAVRTCYNIYLASKNLINQTTAKATLTQMLNVIFARMENQALQEAKQMEKERHRQHHHLQQSPVSHHEPESPQLQHIPTQTDPLSKEQERELDHSTNDVDKNLQEDTEAENGSDISSAENEQTEADQATAAENLSKDDGGTYDSESNECEEKAQEIVENIVQEMVNIVVGDLEGTAESAGGDGTIVTLEDGSDSENIQANGIPGTPISVAYTPSLPDDRLSVSSNDTQESGNSSGPTPGAKFSHILQKDAFLVFRSLCKLSMKPLSDGPPDPKSHELRSKILSLQLLLSILQNAGPVFRTNEMFINAIKQYLCVALSKNGVSSVPEVFELSLSIFLTLLSNFKTHLKMQIEVFFKEIFLYILETSTSSFDHKWMVIQTLTRICADAQSVVDIYVNYDCDLNAANIFERLVNDLSKIAQGRGSQELGMSNVQELSLRKKGLECLVSILKCMVEWSKDQYVNPNSQTTLGQEKPAEQDSNETKHPETINRYGSLNSLDSTASSGIGSYSTQMSGTDNPEQFEVLKQQKEIIEQGIDLFNKKPKRGIQYLQEQGMLGTTPEDIAQFLHQEERLDSTQVGEFLGDNDKFNKEVMYAYVDQHDFSGKDFVSALRMFLEGFRLPGEAQKIDRLMEKFAARYLECNQGQTLFASADTAYVLAYSIIMLTTDLHSPQVKNKMTKEQYIKMNRGINDSKDLPEEYLSAIYNEIAGKKISMKETKELTIPTKSSKQSVASEKQRRLLYNLEMEQMAKTAKALMEAVSHVQAPFTSATHLEHVRPMFKLAWTPFLAAFSVGLQDCDDTEVASLCLEGIRCAIRIACIFNIQLERDAYVQALARFTLLTVSSGITEMKQKNIDTIKTLITVAHTDGNYLGNSWHEILKCISQLELAQLIGTGVKPRYISGTVRGREGSFTGTKDQAPDEFVGLGLVGGNVDWKQIASIQESIGETSSQSVVVAVDRYCTKYDIKICGHLTVDFVRWLCAVSMDELLSATHPRMFSLQKIVEISYYNMGRIRLQWSRIWEVIGDHFNKVGCNPNEDVAIFAVDSLRQLSMKFLEKGELANFRFQKDFLRPFEHIMKRNRSPTIRDMVVRCIAQMVNSQAANIRSGWKNIFSVFHLAASDQDESIVELAFQTTGHIVTIVFEKHFPATIDSFQDAVKCLSEFACNAAFPDTSMEAIRLIRHCAKYVSDRPQAFKEYTSDDMNVAPEDRVWVRGWFPILFELSCIINRCKLDVRTRGLTVMFEIMKTYGHTYEKHWWQDLFRIVFRIFDNMKLPEQQTEKAEWMTTTCNHALYAICDVFTQYLEVLSDVLLDDIFAQLYWCVQQGRTVPNNVKQCKHFTTSVNKQMHCLPFPDNEQLARSGTNCLENVVILNGEKFTLEIWDKTCTCMLDIFKTTIPHALLTWRPVSGEFGSGSPSDAKEKLDTVSQKSVDIHETVQPRSSDGRPYQPSTGSAVGEEMSKARPVAKFPEQKLFAALLIKCVVQLELIQTIDNIVFFPATSKKEDAENLAAAQRDAVDFDVHVDTQDQGMYRFLTSQQLFKLLDCLLESHRFAKAFNSNNEQRTALWKAGFKGKSKPNLLKQETSSLACGLRILFRMYMDESRTSAWEEVQQRLLNVCSEVLSYFLTLTSESHREAWTNLLLLFLTKVLKISDERFKAHASFYYPLLCEIMQFDLIPELRAVLRRFFLRIGVVFQISQPPEQETGISKQ</sequence>